<proteinExistence type="predicted"/>
<evidence type="ECO:0000313" key="3">
    <source>
        <dbReference type="Proteomes" id="UP001159363"/>
    </source>
</evidence>
<name>A0ABQ9GKN1_9NEOP</name>
<evidence type="ECO:0000256" key="1">
    <source>
        <dbReference type="SAM" id="MobiDB-lite"/>
    </source>
</evidence>
<evidence type="ECO:0000313" key="2">
    <source>
        <dbReference type="EMBL" id="KAJ8872578.1"/>
    </source>
</evidence>
<feature type="compositionally biased region" description="Polar residues" evidence="1">
    <location>
        <begin position="50"/>
        <end position="60"/>
    </location>
</feature>
<feature type="compositionally biased region" description="Basic and acidic residues" evidence="1">
    <location>
        <begin position="282"/>
        <end position="297"/>
    </location>
</feature>
<dbReference type="Proteomes" id="UP001159363">
    <property type="component" value="Chromosome 10"/>
</dbReference>
<feature type="region of interest" description="Disordered" evidence="1">
    <location>
        <begin position="50"/>
        <end position="77"/>
    </location>
</feature>
<protein>
    <submittedName>
        <fullName evidence="2">Uncharacterized protein</fullName>
    </submittedName>
</protein>
<comment type="caution">
    <text evidence="2">The sequence shown here is derived from an EMBL/GenBank/DDBJ whole genome shotgun (WGS) entry which is preliminary data.</text>
</comment>
<organism evidence="2 3">
    <name type="scientific">Dryococelus australis</name>
    <dbReference type="NCBI Taxonomy" id="614101"/>
    <lineage>
        <taxon>Eukaryota</taxon>
        <taxon>Metazoa</taxon>
        <taxon>Ecdysozoa</taxon>
        <taxon>Arthropoda</taxon>
        <taxon>Hexapoda</taxon>
        <taxon>Insecta</taxon>
        <taxon>Pterygota</taxon>
        <taxon>Neoptera</taxon>
        <taxon>Polyneoptera</taxon>
        <taxon>Phasmatodea</taxon>
        <taxon>Verophasmatodea</taxon>
        <taxon>Anareolatae</taxon>
        <taxon>Phasmatidae</taxon>
        <taxon>Eurycanthinae</taxon>
        <taxon>Dryococelus</taxon>
    </lineage>
</organism>
<feature type="region of interest" description="Disordered" evidence="1">
    <location>
        <begin position="282"/>
        <end position="304"/>
    </location>
</feature>
<keyword evidence="3" id="KW-1185">Reference proteome</keyword>
<reference evidence="2 3" key="1">
    <citation type="submission" date="2023-02" db="EMBL/GenBank/DDBJ databases">
        <title>LHISI_Scaffold_Assembly.</title>
        <authorList>
            <person name="Stuart O.P."/>
            <person name="Cleave R."/>
            <person name="Magrath M.J.L."/>
            <person name="Mikheyev A.S."/>
        </authorList>
    </citation>
    <scope>NUCLEOTIDE SEQUENCE [LARGE SCALE GENOMIC DNA]</scope>
    <source>
        <strain evidence="2">Daus_M_001</strain>
        <tissue evidence="2">Leg muscle</tissue>
    </source>
</reference>
<dbReference type="EMBL" id="JARBHB010000011">
    <property type="protein sequence ID" value="KAJ8872578.1"/>
    <property type="molecule type" value="Genomic_DNA"/>
</dbReference>
<accession>A0ABQ9GKN1</accession>
<feature type="region of interest" description="Disordered" evidence="1">
    <location>
        <begin position="480"/>
        <end position="554"/>
    </location>
</feature>
<sequence length="582" mass="65193">MPSYCTSTVALSDMSPVKLVTMEWKVDPHLNLPHERGRLHLELIAYHSSATRGRSSTSHLGASPRHTRVPDPPGGGRETFTFRNLYLPPNRRAASGRCARVQSLATPSGNPSPRVLRQRLRVGRESHYEAPGAVITPAVIISFPRKTTRMATGSRDGLRAARSVASDNLEGMPISLPLVQTNLDPRGTMVAERLACSPPTKANRVQSPAGQPDFRMWESCWTMTLVGGFFLWDLPFSFRPFIPAPLHTHLDHPHRLSRPRRYTKETTQRIRVQQMVIEVSMEQRENERAGETGDPRENPPTNDIVRHYSHLRKSVRWKWSNDGMRELGERGSLLGNPLFNGNSPLRYPLVKIWGYPPTRIESGITEREGKSIMANVDEECQSRRLPFDVIQDCGCESLIPVSTTYVVVCPIYNYLLVRLLTSHLGETGFDSMRCRSQIFACGNRAGRRRYSAGFLGDLPFPALPAFWRCSVPTSLHPHRAAPSAVDRLHDRSPRPPNSLRDAQFLEPAHPSVRPRALPTSADAGPVNQQSPAPARQDRVVTLPPESPINLPRRERKMSRVIATDARERAIALVPRQAPTYVA</sequence>
<gene>
    <name evidence="2" type="ORF">PR048_026184</name>
</gene>